<dbReference type="Pfam" id="PF00989">
    <property type="entry name" value="PAS"/>
    <property type="match status" value="1"/>
</dbReference>
<dbReference type="Proteomes" id="UP001501074">
    <property type="component" value="Unassembled WGS sequence"/>
</dbReference>
<dbReference type="SMART" id="SM00091">
    <property type="entry name" value="PAS"/>
    <property type="match status" value="1"/>
</dbReference>
<evidence type="ECO:0000256" key="1">
    <source>
        <dbReference type="ARBA" id="ARBA00022679"/>
    </source>
</evidence>
<dbReference type="RefSeq" id="WP_231484256.1">
    <property type="nucleotide sequence ID" value="NZ_BAAAZO010000001.1"/>
</dbReference>
<dbReference type="InterPro" id="IPR013767">
    <property type="entry name" value="PAS_fold"/>
</dbReference>
<dbReference type="PROSITE" id="PS50921">
    <property type="entry name" value="ANTAR"/>
    <property type="match status" value="1"/>
</dbReference>
<dbReference type="SUPFAM" id="SSF55781">
    <property type="entry name" value="GAF domain-like"/>
    <property type="match status" value="1"/>
</dbReference>
<dbReference type="InterPro" id="IPR035965">
    <property type="entry name" value="PAS-like_dom_sf"/>
</dbReference>
<evidence type="ECO:0000259" key="7">
    <source>
        <dbReference type="PROSITE" id="PS50921"/>
    </source>
</evidence>
<reference evidence="9" key="1">
    <citation type="journal article" date="2019" name="Int. J. Syst. Evol. Microbiol.">
        <title>The Global Catalogue of Microorganisms (GCM) 10K type strain sequencing project: providing services to taxonomists for standard genome sequencing and annotation.</title>
        <authorList>
            <consortium name="The Broad Institute Genomics Platform"/>
            <consortium name="The Broad Institute Genome Sequencing Center for Infectious Disease"/>
            <person name="Wu L."/>
            <person name="Ma J."/>
        </authorList>
    </citation>
    <scope>NUCLEOTIDE SEQUENCE [LARGE SCALE GENOMIC DNA]</scope>
    <source>
        <strain evidence="9">JCM 16902</strain>
    </source>
</reference>
<dbReference type="PROSITE" id="PS50112">
    <property type="entry name" value="PAS"/>
    <property type="match status" value="1"/>
</dbReference>
<dbReference type="InterPro" id="IPR029016">
    <property type="entry name" value="GAF-like_dom_sf"/>
</dbReference>
<feature type="region of interest" description="Disordered" evidence="5">
    <location>
        <begin position="241"/>
        <end position="267"/>
    </location>
</feature>
<keyword evidence="2" id="KW-0418">Kinase</keyword>
<evidence type="ECO:0000313" key="9">
    <source>
        <dbReference type="Proteomes" id="UP001501074"/>
    </source>
</evidence>
<dbReference type="CDD" id="cd00130">
    <property type="entry name" value="PAS"/>
    <property type="match status" value="1"/>
</dbReference>
<feature type="compositionally biased region" description="Polar residues" evidence="5">
    <location>
        <begin position="248"/>
        <end position="258"/>
    </location>
</feature>
<accession>A0ABP6Z3U7</accession>
<keyword evidence="9" id="KW-1185">Reference proteome</keyword>
<gene>
    <name evidence="8" type="ORF">GCM10022223_07370</name>
</gene>
<dbReference type="InterPro" id="IPR036388">
    <property type="entry name" value="WH-like_DNA-bd_sf"/>
</dbReference>
<dbReference type="EMBL" id="BAAAZO010000001">
    <property type="protein sequence ID" value="GAA3594797.1"/>
    <property type="molecule type" value="Genomic_DNA"/>
</dbReference>
<dbReference type="SUPFAM" id="SSF55785">
    <property type="entry name" value="PYP-like sensor domain (PAS domain)"/>
    <property type="match status" value="1"/>
</dbReference>
<dbReference type="Gene3D" id="3.30.450.20">
    <property type="entry name" value="PAS domain"/>
    <property type="match status" value="1"/>
</dbReference>
<dbReference type="Gene3D" id="1.10.10.10">
    <property type="entry name" value="Winged helix-like DNA-binding domain superfamily/Winged helix DNA-binding domain"/>
    <property type="match status" value="1"/>
</dbReference>
<feature type="domain" description="PAS" evidence="6">
    <location>
        <begin position="72"/>
        <end position="143"/>
    </location>
</feature>
<organism evidence="8 9">
    <name type="scientific">Kineosporia mesophila</name>
    <dbReference type="NCBI Taxonomy" id="566012"/>
    <lineage>
        <taxon>Bacteria</taxon>
        <taxon>Bacillati</taxon>
        <taxon>Actinomycetota</taxon>
        <taxon>Actinomycetes</taxon>
        <taxon>Kineosporiales</taxon>
        <taxon>Kineosporiaceae</taxon>
        <taxon>Kineosporia</taxon>
    </lineage>
</organism>
<evidence type="ECO:0000256" key="5">
    <source>
        <dbReference type="SAM" id="MobiDB-lite"/>
    </source>
</evidence>
<proteinExistence type="predicted"/>
<keyword evidence="3" id="KW-0805">Transcription regulation</keyword>
<keyword evidence="4" id="KW-0804">Transcription</keyword>
<feature type="domain" description="ANTAR" evidence="7">
    <location>
        <begin position="361"/>
        <end position="422"/>
    </location>
</feature>
<dbReference type="SMART" id="SM01012">
    <property type="entry name" value="ANTAR"/>
    <property type="match status" value="1"/>
</dbReference>
<evidence type="ECO:0000256" key="2">
    <source>
        <dbReference type="ARBA" id="ARBA00022777"/>
    </source>
</evidence>
<dbReference type="InterPro" id="IPR003018">
    <property type="entry name" value="GAF"/>
</dbReference>
<dbReference type="InterPro" id="IPR011006">
    <property type="entry name" value="CheY-like_superfamily"/>
</dbReference>
<protein>
    <recommendedName>
        <fullName evidence="10">ANTAR domain-containing protein</fullName>
    </recommendedName>
</protein>
<evidence type="ECO:0000313" key="8">
    <source>
        <dbReference type="EMBL" id="GAA3594797.1"/>
    </source>
</evidence>
<evidence type="ECO:0000259" key="6">
    <source>
        <dbReference type="PROSITE" id="PS50112"/>
    </source>
</evidence>
<dbReference type="Gene3D" id="3.30.450.40">
    <property type="match status" value="1"/>
</dbReference>
<dbReference type="Pfam" id="PF03861">
    <property type="entry name" value="ANTAR"/>
    <property type="match status" value="1"/>
</dbReference>
<evidence type="ECO:0000256" key="3">
    <source>
        <dbReference type="ARBA" id="ARBA00023015"/>
    </source>
</evidence>
<evidence type="ECO:0008006" key="10">
    <source>
        <dbReference type="Google" id="ProtNLM"/>
    </source>
</evidence>
<dbReference type="SUPFAM" id="SSF52172">
    <property type="entry name" value="CheY-like"/>
    <property type="match status" value="1"/>
</dbReference>
<dbReference type="InterPro" id="IPR000014">
    <property type="entry name" value="PAS"/>
</dbReference>
<evidence type="ECO:0000256" key="4">
    <source>
        <dbReference type="ARBA" id="ARBA00023163"/>
    </source>
</evidence>
<sequence>MTTNPTLRQHPVAPDPRDRSVRALQQSMHQLVLAQEALAGDDLPSEETIGAVADEIRAAQDELAGQLAEIKAGNRSRRLVEGLPVAVLATTLEGGIVEANPATERLLATPVRALQQRKPVFSFVHPADRRQARQLLYASLTAGTQASGVLLLTPRGADAVPCHVTITRQQPDDRPDDREEAPVQWILKPVTPDAPPLSSTYRTALVDLSRLGVGDGDLPGLLRRVIELAIRAEPRIQAGSVLLGDPAQPSTAVSSSPDAQAGDGLQHTVGSGPVFAAYAQLEPVLTHDPFTDPRWPRLGENIRDGDETPSWLALPLHHEDRAVGVLMLYGHPGSRLPEQTAGELAPFVAAAQTLVRDSEALEKMREVQRQLHEALGSRASIDQAKGMIMVTRGCSAQEAFAYLTKMSNDSNRRVRDLAQALVDEAARAGRSS</sequence>
<dbReference type="Pfam" id="PF13185">
    <property type="entry name" value="GAF_2"/>
    <property type="match status" value="1"/>
</dbReference>
<comment type="caution">
    <text evidence="8">The sequence shown here is derived from an EMBL/GenBank/DDBJ whole genome shotgun (WGS) entry which is preliminary data.</text>
</comment>
<dbReference type="InterPro" id="IPR005561">
    <property type="entry name" value="ANTAR"/>
</dbReference>
<keyword evidence="1" id="KW-0808">Transferase</keyword>
<name>A0ABP6Z3U7_9ACTN</name>